<evidence type="ECO:0000256" key="1">
    <source>
        <dbReference type="SAM" id="Phobius"/>
    </source>
</evidence>
<feature type="transmembrane region" description="Helical" evidence="1">
    <location>
        <begin position="58"/>
        <end position="80"/>
    </location>
</feature>
<accession>H0E8Z3</accession>
<keyword evidence="1" id="KW-0812">Transmembrane</keyword>
<dbReference type="AlphaFoldDB" id="H0E8Z3"/>
<evidence type="ECO:0000313" key="3">
    <source>
        <dbReference type="Proteomes" id="UP000005143"/>
    </source>
</evidence>
<organism evidence="2 3">
    <name type="scientific">Patulibacter medicamentivorans</name>
    <dbReference type="NCBI Taxonomy" id="1097667"/>
    <lineage>
        <taxon>Bacteria</taxon>
        <taxon>Bacillati</taxon>
        <taxon>Actinomycetota</taxon>
        <taxon>Thermoleophilia</taxon>
        <taxon>Solirubrobacterales</taxon>
        <taxon>Patulibacteraceae</taxon>
        <taxon>Patulibacter</taxon>
    </lineage>
</organism>
<dbReference type="Proteomes" id="UP000005143">
    <property type="component" value="Unassembled WGS sequence"/>
</dbReference>
<name>H0E8Z3_9ACTN</name>
<dbReference type="RefSeq" id="WP_007577238.1">
    <property type="nucleotide sequence ID" value="NZ_AGUD01000249.1"/>
</dbReference>
<keyword evidence="1" id="KW-0472">Membrane</keyword>
<evidence type="ECO:0000313" key="2">
    <source>
        <dbReference type="EMBL" id="EHN09846.1"/>
    </source>
</evidence>
<keyword evidence="3" id="KW-1185">Reference proteome</keyword>
<dbReference type="EMBL" id="AGUD01000249">
    <property type="protein sequence ID" value="EHN09846.1"/>
    <property type="molecule type" value="Genomic_DNA"/>
</dbReference>
<proteinExistence type="predicted"/>
<comment type="caution">
    <text evidence="2">The sequence shown here is derived from an EMBL/GenBank/DDBJ whole genome shotgun (WGS) entry which is preliminary data.</text>
</comment>
<keyword evidence="1" id="KW-1133">Transmembrane helix</keyword>
<protein>
    <submittedName>
        <fullName evidence="2">Uncharacterized protein</fullName>
    </submittedName>
</protein>
<sequence>MAQSTFDIETLLREALSPVDPPERLGVRVENTLRNLSELAADELESWELTAMKDPRNWVRPAAAVAVGGVAGTGLAVLRWRQASKQRNRKRAVALDKAAEEAADLLRRGVERLGNR</sequence>
<reference evidence="2 3" key="1">
    <citation type="journal article" date="2013" name="Biodegradation">
        <title>Quantitative proteomic analysis of ibuprofen-degrading Patulibacter sp. strain I11.</title>
        <authorList>
            <person name="Almeida B."/>
            <person name="Kjeldal H."/>
            <person name="Lolas I."/>
            <person name="Knudsen A.D."/>
            <person name="Carvalho G."/>
            <person name="Nielsen K.L."/>
            <person name="Barreto Crespo M.T."/>
            <person name="Stensballe A."/>
            <person name="Nielsen J.L."/>
        </authorList>
    </citation>
    <scope>NUCLEOTIDE SEQUENCE [LARGE SCALE GENOMIC DNA]</scope>
    <source>
        <strain evidence="2 3">I11</strain>
    </source>
</reference>
<dbReference type="OrthoDB" id="5245102at2"/>
<gene>
    <name evidence="2" type="ORF">PAI11_33070</name>
</gene>